<keyword evidence="2" id="KW-1185">Reference proteome</keyword>
<dbReference type="Proteomes" id="UP001289374">
    <property type="component" value="Unassembled WGS sequence"/>
</dbReference>
<dbReference type="PANTHER" id="PTHR20930:SF0">
    <property type="entry name" value="PROTEIN ILRUN"/>
    <property type="match status" value="1"/>
</dbReference>
<dbReference type="AlphaFoldDB" id="A0AAE1WJZ7"/>
<gene>
    <name evidence="1" type="ORF">Sango_1636800</name>
</gene>
<organism evidence="1 2">
    <name type="scientific">Sesamum angolense</name>
    <dbReference type="NCBI Taxonomy" id="2727404"/>
    <lineage>
        <taxon>Eukaryota</taxon>
        <taxon>Viridiplantae</taxon>
        <taxon>Streptophyta</taxon>
        <taxon>Embryophyta</taxon>
        <taxon>Tracheophyta</taxon>
        <taxon>Spermatophyta</taxon>
        <taxon>Magnoliopsida</taxon>
        <taxon>eudicotyledons</taxon>
        <taxon>Gunneridae</taxon>
        <taxon>Pentapetalae</taxon>
        <taxon>asterids</taxon>
        <taxon>lamiids</taxon>
        <taxon>Lamiales</taxon>
        <taxon>Pedaliaceae</taxon>
        <taxon>Sesamum</taxon>
    </lineage>
</organism>
<evidence type="ECO:0000313" key="2">
    <source>
        <dbReference type="Proteomes" id="UP001289374"/>
    </source>
</evidence>
<sequence length="141" mass="15931">MIRHKGWDLLRGGTVCPFRGGCSRGETVHGVAPDLPHFQLWFRGIVHPRDFASSRPSLHSQCRRGCKEASGLQLKLDLEFIHEAASTVVIKVKYGDMLRRFNALIVDEELGLSMDGLREKILSLFSFAPDTELMLSYIDEM</sequence>
<proteinExistence type="predicted"/>
<comment type="caution">
    <text evidence="1">The sequence shown here is derived from an EMBL/GenBank/DDBJ whole genome shotgun (WGS) entry which is preliminary data.</text>
</comment>
<dbReference type="Gene3D" id="3.10.20.90">
    <property type="entry name" value="Phosphatidylinositol 3-kinase Catalytic Subunit, Chain A, domain 1"/>
    <property type="match status" value="1"/>
</dbReference>
<dbReference type="SUPFAM" id="SSF54277">
    <property type="entry name" value="CAD &amp; PB1 domains"/>
    <property type="match status" value="1"/>
</dbReference>
<accession>A0AAE1WJZ7</accession>
<dbReference type="PANTHER" id="PTHR20930">
    <property type="entry name" value="OVARIAN CARCINOMA ANTIGEN CA125-RELATED"/>
    <property type="match status" value="1"/>
</dbReference>
<evidence type="ECO:0000313" key="1">
    <source>
        <dbReference type="EMBL" id="KAK4394825.1"/>
    </source>
</evidence>
<protein>
    <submittedName>
        <fullName evidence="1">Protein JOKA2</fullName>
    </submittedName>
</protein>
<reference evidence="1" key="1">
    <citation type="submission" date="2020-06" db="EMBL/GenBank/DDBJ databases">
        <authorList>
            <person name="Li T."/>
            <person name="Hu X."/>
            <person name="Zhang T."/>
            <person name="Song X."/>
            <person name="Zhang H."/>
            <person name="Dai N."/>
            <person name="Sheng W."/>
            <person name="Hou X."/>
            <person name="Wei L."/>
        </authorList>
    </citation>
    <scope>NUCLEOTIDE SEQUENCE</scope>
    <source>
        <strain evidence="1">K16</strain>
        <tissue evidence="1">Leaf</tissue>
    </source>
</reference>
<dbReference type="EMBL" id="JACGWL010000009">
    <property type="protein sequence ID" value="KAK4394825.1"/>
    <property type="molecule type" value="Genomic_DNA"/>
</dbReference>
<name>A0AAE1WJZ7_9LAMI</name>
<reference evidence="1" key="2">
    <citation type="journal article" date="2024" name="Plant">
        <title>Genomic evolution and insights into agronomic trait innovations of Sesamum species.</title>
        <authorList>
            <person name="Miao H."/>
            <person name="Wang L."/>
            <person name="Qu L."/>
            <person name="Liu H."/>
            <person name="Sun Y."/>
            <person name="Le M."/>
            <person name="Wang Q."/>
            <person name="Wei S."/>
            <person name="Zheng Y."/>
            <person name="Lin W."/>
            <person name="Duan Y."/>
            <person name="Cao H."/>
            <person name="Xiong S."/>
            <person name="Wang X."/>
            <person name="Wei L."/>
            <person name="Li C."/>
            <person name="Ma Q."/>
            <person name="Ju M."/>
            <person name="Zhao R."/>
            <person name="Li G."/>
            <person name="Mu C."/>
            <person name="Tian Q."/>
            <person name="Mei H."/>
            <person name="Zhang T."/>
            <person name="Gao T."/>
            <person name="Zhang H."/>
        </authorList>
    </citation>
    <scope>NUCLEOTIDE SEQUENCE</scope>
    <source>
        <strain evidence="1">K16</strain>
    </source>
</reference>